<gene>
    <name evidence="1" type="ORF">KTE52_31085</name>
</gene>
<dbReference type="AlphaFoldDB" id="A0AAP2HQP4"/>
<name>A0AAP2HQP4_9BURK</name>
<reference evidence="1" key="1">
    <citation type="submission" date="2021-06" db="EMBL/GenBank/DDBJ databases">
        <title>A collection of bacterial strains from the Burkholderia cepacia Research Laboratory and Repository.</title>
        <authorList>
            <person name="Lipuma J."/>
            <person name="Spilker T."/>
        </authorList>
    </citation>
    <scope>NUCLEOTIDE SEQUENCE</scope>
    <source>
        <strain evidence="1">AU37435</strain>
    </source>
</reference>
<dbReference type="Proteomes" id="UP001196915">
    <property type="component" value="Unassembled WGS sequence"/>
</dbReference>
<proteinExistence type="predicted"/>
<evidence type="ECO:0000313" key="1">
    <source>
        <dbReference type="EMBL" id="MBU9360770.1"/>
    </source>
</evidence>
<sequence length="62" mass="6938">MWHKVTFVAESQRVDAEAFERFASTKMDQYGLLDDGTGLEVSTWHVDKLIADFKISVSATSA</sequence>
<evidence type="ECO:0000313" key="2">
    <source>
        <dbReference type="Proteomes" id="UP001196915"/>
    </source>
</evidence>
<protein>
    <submittedName>
        <fullName evidence="1">Uncharacterized protein</fullName>
    </submittedName>
</protein>
<comment type="caution">
    <text evidence="1">The sequence shown here is derived from an EMBL/GenBank/DDBJ whole genome shotgun (WGS) entry which is preliminary data.</text>
</comment>
<accession>A0AAP2HQP4</accession>
<organism evidence="1 2">
    <name type="scientific">Burkholderia multivorans</name>
    <dbReference type="NCBI Taxonomy" id="87883"/>
    <lineage>
        <taxon>Bacteria</taxon>
        <taxon>Pseudomonadati</taxon>
        <taxon>Pseudomonadota</taxon>
        <taxon>Betaproteobacteria</taxon>
        <taxon>Burkholderiales</taxon>
        <taxon>Burkholderiaceae</taxon>
        <taxon>Burkholderia</taxon>
        <taxon>Burkholderia cepacia complex</taxon>
    </lineage>
</organism>
<dbReference type="RefSeq" id="WP_217085074.1">
    <property type="nucleotide sequence ID" value="NZ_CP090751.1"/>
</dbReference>
<dbReference type="EMBL" id="JAHPMX010000040">
    <property type="protein sequence ID" value="MBU9360770.1"/>
    <property type="molecule type" value="Genomic_DNA"/>
</dbReference>